<gene>
    <name evidence="2" type="ORF">IE81DRAFT_241583</name>
</gene>
<protein>
    <submittedName>
        <fullName evidence="2">Uncharacterized protein</fullName>
    </submittedName>
</protein>
<feature type="compositionally biased region" description="Low complexity" evidence="1">
    <location>
        <begin position="631"/>
        <end position="647"/>
    </location>
</feature>
<accession>A0A316W4N6</accession>
<name>A0A316W4N6_9BASI</name>
<feature type="compositionally biased region" description="Basic and acidic residues" evidence="1">
    <location>
        <begin position="402"/>
        <end position="419"/>
    </location>
</feature>
<keyword evidence="3" id="KW-1185">Reference proteome</keyword>
<reference evidence="2 3" key="1">
    <citation type="journal article" date="2018" name="Mol. Biol. Evol.">
        <title>Broad Genomic Sampling Reveals a Smut Pathogenic Ancestry of the Fungal Clade Ustilaginomycotina.</title>
        <authorList>
            <person name="Kijpornyongpan T."/>
            <person name="Mondo S.J."/>
            <person name="Barry K."/>
            <person name="Sandor L."/>
            <person name="Lee J."/>
            <person name="Lipzen A."/>
            <person name="Pangilinan J."/>
            <person name="LaButti K."/>
            <person name="Hainaut M."/>
            <person name="Henrissat B."/>
            <person name="Grigoriev I.V."/>
            <person name="Spatafora J.W."/>
            <person name="Aime M.C."/>
        </authorList>
    </citation>
    <scope>NUCLEOTIDE SEQUENCE [LARGE SCALE GENOMIC DNA]</scope>
    <source>
        <strain evidence="2 3">MCA 4658</strain>
    </source>
</reference>
<feature type="region of interest" description="Disordered" evidence="1">
    <location>
        <begin position="227"/>
        <end position="269"/>
    </location>
</feature>
<dbReference type="Proteomes" id="UP000245783">
    <property type="component" value="Unassembled WGS sequence"/>
</dbReference>
<proteinExistence type="predicted"/>
<dbReference type="AlphaFoldDB" id="A0A316W4N6"/>
<organism evidence="2 3">
    <name type="scientific">Ceraceosorus guamensis</name>
    <dbReference type="NCBI Taxonomy" id="1522189"/>
    <lineage>
        <taxon>Eukaryota</taxon>
        <taxon>Fungi</taxon>
        <taxon>Dikarya</taxon>
        <taxon>Basidiomycota</taxon>
        <taxon>Ustilaginomycotina</taxon>
        <taxon>Exobasidiomycetes</taxon>
        <taxon>Ceraceosorales</taxon>
        <taxon>Ceraceosoraceae</taxon>
        <taxon>Ceraceosorus</taxon>
    </lineage>
</organism>
<feature type="region of interest" description="Disordered" evidence="1">
    <location>
        <begin position="619"/>
        <end position="669"/>
    </location>
</feature>
<dbReference type="InParanoid" id="A0A316W4N6"/>
<feature type="region of interest" description="Disordered" evidence="1">
    <location>
        <begin position="563"/>
        <end position="585"/>
    </location>
</feature>
<feature type="region of interest" description="Disordered" evidence="1">
    <location>
        <begin position="344"/>
        <end position="465"/>
    </location>
</feature>
<feature type="compositionally biased region" description="Polar residues" evidence="1">
    <location>
        <begin position="229"/>
        <end position="244"/>
    </location>
</feature>
<dbReference type="OrthoDB" id="3363543at2759"/>
<feature type="region of interest" description="Disordered" evidence="1">
    <location>
        <begin position="58"/>
        <end position="88"/>
    </location>
</feature>
<feature type="compositionally biased region" description="Polar residues" evidence="1">
    <location>
        <begin position="60"/>
        <end position="69"/>
    </location>
</feature>
<feature type="compositionally biased region" description="Polar residues" evidence="1">
    <location>
        <begin position="427"/>
        <end position="436"/>
    </location>
</feature>
<dbReference type="GeneID" id="37033098"/>
<feature type="compositionally biased region" description="Polar residues" evidence="1">
    <location>
        <begin position="252"/>
        <end position="264"/>
    </location>
</feature>
<evidence type="ECO:0000256" key="1">
    <source>
        <dbReference type="SAM" id="MobiDB-lite"/>
    </source>
</evidence>
<dbReference type="EMBL" id="KZ819358">
    <property type="protein sequence ID" value="PWN44876.1"/>
    <property type="molecule type" value="Genomic_DNA"/>
</dbReference>
<sequence length="718" mass="78274">MEQRTQDSPWTLPRRPSMVHISDQHYPAYSPTQPQRVLSTYPAKVPKPGALAPNGACVQYPSSSRSGEQASEALHTSWPGSPAMPRAALRAESRMQRARVFVNPLPPASSLHQNMCNIRITLTVYGDGTVPLAHVPLPLAHLPRQSWPDPSCYSLSPASHVSEGAYDSAPRTVNAHSTVTLKGPLPDKRLLFPPPMDGRGRAMDHGRCWSRRGLGYDFVTILPNGAPRFSSTRARSTTFPNTSNVPPPKASLPTTSSETENNGSVDMLDTPRRNIDTAVEAAQSETPLALRLAQSPADVAKTPSSAPAEDANLDPRINRFSRPKLLPRGPWLGQEYLTSRLSTELDAAGSDTSESDKDSSASCFPASEASTSDLEGDVHLDVRSGDSTGSDFSGYQAGAAVEKAKESDADSRQDPSDALRHHKRRSTASQLGQPSELSECKAAARGRSFSAPIPGTHPSADKRHPLNGTFLPAGTVAFFGVEGSRTPSMSRSSSASGSNAESFELSEPIWSSSAAWEHSNKRRWRVSLHSIASQYSFTNKKRATVDENSEPIFDRRGIDEMSESEMDTDPFLPRLPSDPRATLDPFAPENTIAAKLTRQHRLAEEAELERTVRIHKPAWVTSEPMRRKRSSSSSSNDTSQSSTSSNNAVVDHEPRWADPPSMGRDKVYLDSTTTLPRIVSAHYEPDATDPASNRESFRRWASALAEPEVLFQRYAGRS</sequence>
<evidence type="ECO:0000313" key="3">
    <source>
        <dbReference type="Proteomes" id="UP000245783"/>
    </source>
</evidence>
<evidence type="ECO:0000313" key="2">
    <source>
        <dbReference type="EMBL" id="PWN44876.1"/>
    </source>
</evidence>
<dbReference type="RefSeq" id="XP_025372036.1">
    <property type="nucleotide sequence ID" value="XM_025511228.1"/>
</dbReference>
<feature type="region of interest" description="Disordered" evidence="1">
    <location>
        <begin position="294"/>
        <end position="329"/>
    </location>
</feature>